<dbReference type="PANTHER" id="PTHR33908:SF11">
    <property type="entry name" value="MEMBRANE PROTEIN"/>
    <property type="match status" value="1"/>
</dbReference>
<dbReference type="EMBL" id="CP034593">
    <property type="protein sequence ID" value="AZQ75990.1"/>
    <property type="molecule type" value="Genomic_DNA"/>
</dbReference>
<feature type="region of interest" description="Disordered" evidence="8">
    <location>
        <begin position="535"/>
        <end position="577"/>
    </location>
</feature>
<evidence type="ECO:0000256" key="1">
    <source>
        <dbReference type="ARBA" id="ARBA00004651"/>
    </source>
</evidence>
<evidence type="ECO:0000313" key="10">
    <source>
        <dbReference type="EMBL" id="AZQ75990.1"/>
    </source>
</evidence>
<feature type="transmembrane region" description="Helical" evidence="9">
    <location>
        <begin position="189"/>
        <end position="210"/>
    </location>
</feature>
<comment type="subcellular location">
    <subcellularLocation>
        <location evidence="1">Cell membrane</location>
        <topology evidence="1">Multi-pass membrane protein</topology>
    </subcellularLocation>
</comment>
<keyword evidence="3" id="KW-0328">Glycosyltransferase</keyword>
<protein>
    <submittedName>
        <fullName evidence="10">DUF2142 domain-containing protein</fullName>
    </submittedName>
</protein>
<dbReference type="GO" id="GO:0009103">
    <property type="term" value="P:lipopolysaccharide biosynthetic process"/>
    <property type="evidence" value="ECO:0007669"/>
    <property type="project" value="UniProtKB-ARBA"/>
</dbReference>
<feature type="transmembrane region" description="Helical" evidence="9">
    <location>
        <begin position="353"/>
        <end position="371"/>
    </location>
</feature>
<gene>
    <name evidence="10" type="ORF">EJ997_00270</name>
</gene>
<keyword evidence="4" id="KW-0808">Transferase</keyword>
<dbReference type="InterPro" id="IPR050297">
    <property type="entry name" value="LipidA_mod_glycosyltrf_83"/>
</dbReference>
<keyword evidence="5 9" id="KW-0812">Transmembrane</keyword>
<evidence type="ECO:0000256" key="5">
    <source>
        <dbReference type="ARBA" id="ARBA00022692"/>
    </source>
</evidence>
<dbReference type="OrthoDB" id="3265695at2"/>
<evidence type="ECO:0000256" key="6">
    <source>
        <dbReference type="ARBA" id="ARBA00022989"/>
    </source>
</evidence>
<dbReference type="AlphaFoldDB" id="A0A3Q9G075"/>
<feature type="compositionally biased region" description="Polar residues" evidence="8">
    <location>
        <begin position="566"/>
        <end position="577"/>
    </location>
</feature>
<evidence type="ECO:0000256" key="2">
    <source>
        <dbReference type="ARBA" id="ARBA00022475"/>
    </source>
</evidence>
<name>A0A3Q9G075_9ACTO</name>
<dbReference type="InterPro" id="IPR018674">
    <property type="entry name" value="DUF2142_membrane"/>
</dbReference>
<organism evidence="10 11">
    <name type="scientific">Flaviflexus ciconiae</name>
    <dbReference type="NCBI Taxonomy" id="2496867"/>
    <lineage>
        <taxon>Bacteria</taxon>
        <taxon>Bacillati</taxon>
        <taxon>Actinomycetota</taxon>
        <taxon>Actinomycetes</taxon>
        <taxon>Actinomycetales</taxon>
        <taxon>Actinomycetaceae</taxon>
        <taxon>Flaviflexus</taxon>
    </lineage>
</organism>
<feature type="transmembrane region" description="Helical" evidence="9">
    <location>
        <begin position="280"/>
        <end position="298"/>
    </location>
</feature>
<evidence type="ECO:0000256" key="7">
    <source>
        <dbReference type="ARBA" id="ARBA00023136"/>
    </source>
</evidence>
<dbReference type="PANTHER" id="PTHR33908">
    <property type="entry name" value="MANNOSYLTRANSFERASE YKCB-RELATED"/>
    <property type="match status" value="1"/>
</dbReference>
<dbReference type="RefSeq" id="WP_126702800.1">
    <property type="nucleotide sequence ID" value="NZ_CP034593.1"/>
</dbReference>
<dbReference type="KEGG" id="flh:EJ997_00270"/>
<evidence type="ECO:0000256" key="3">
    <source>
        <dbReference type="ARBA" id="ARBA00022676"/>
    </source>
</evidence>
<sequence length="577" mass="62819">MTRSSFVRSSALLTLLVVIVQTVWALTIPAFRGPDEPHHVNSILRIASGGGWPEPGDAMLDPKIIEAGQQSGMIVPDGEDFTRQNRTQLHFSGASQANFVDMEVADREDRIVLFPVEAASPESAEIDQMTQHPPVYYAGGALIVQAFDLEDAPWDRLVQVLRLYGIFLTIPLVPSIIYTARRLGASRPWALAAGFLPLAVPQLLATSASVTNDTLAIGLGALTVAALAKAGTERISWKTVFLVGGSLGAALWTKGLLLALGLPLILVFMLAKNEPLKKRIIATLASGTLALAIGWWWVLNIFRYGVIQPAGFHRDPPVGWSADSADFGNFFSTAYRTFTNSFFSSFGWLESDFPAIIGQGLIILLIVLVVLSVVRAGNTRQTYVILLSPFVGLLLLLYVQAWSNYLSTAAVAGVQGRYLYPCFAVLGGIFLAIRRYGTRGYRILVGATLTIGAFGYLWMLRSAYPGGVWANMERFAEVVGLPQFGVWLIVLVYVLVIAAIAMVGFRWAELAPAAGHQVTSPKRNDWLGRWQVARSRSREARHEHAGDDTSRRGRAVRERGNALPSPKSSTPRGSSAE</sequence>
<feature type="transmembrane region" description="Helical" evidence="9">
    <location>
        <begin position="383"/>
        <end position="403"/>
    </location>
</feature>
<feature type="transmembrane region" description="Helical" evidence="9">
    <location>
        <begin position="249"/>
        <end position="268"/>
    </location>
</feature>
<feature type="transmembrane region" description="Helical" evidence="9">
    <location>
        <begin position="484"/>
        <end position="505"/>
    </location>
</feature>
<keyword evidence="11" id="KW-1185">Reference proteome</keyword>
<proteinExistence type="predicted"/>
<keyword evidence="2" id="KW-1003">Cell membrane</keyword>
<feature type="transmembrane region" description="Helical" evidence="9">
    <location>
        <begin position="418"/>
        <end position="436"/>
    </location>
</feature>
<evidence type="ECO:0000313" key="11">
    <source>
        <dbReference type="Proteomes" id="UP000280344"/>
    </source>
</evidence>
<feature type="compositionally biased region" description="Basic and acidic residues" evidence="8">
    <location>
        <begin position="536"/>
        <end position="560"/>
    </location>
</feature>
<feature type="transmembrane region" description="Helical" evidence="9">
    <location>
        <begin position="443"/>
        <end position="464"/>
    </location>
</feature>
<evidence type="ECO:0000256" key="4">
    <source>
        <dbReference type="ARBA" id="ARBA00022679"/>
    </source>
</evidence>
<dbReference type="GO" id="GO:0005886">
    <property type="term" value="C:plasma membrane"/>
    <property type="evidence" value="ECO:0007669"/>
    <property type="project" value="UniProtKB-SubCell"/>
</dbReference>
<reference evidence="10 11" key="1">
    <citation type="submission" date="2018-12" db="EMBL/GenBank/DDBJ databases">
        <title>Complete genome sequence of Flaviflexus sp. H23T48.</title>
        <authorList>
            <person name="Bae J.-W."/>
            <person name="Lee J.-Y."/>
        </authorList>
    </citation>
    <scope>NUCLEOTIDE SEQUENCE [LARGE SCALE GENOMIC DNA]</scope>
    <source>
        <strain evidence="10 11">H23T48</strain>
    </source>
</reference>
<dbReference type="Pfam" id="PF09913">
    <property type="entry name" value="DUF2142"/>
    <property type="match status" value="1"/>
</dbReference>
<dbReference type="Proteomes" id="UP000280344">
    <property type="component" value="Chromosome"/>
</dbReference>
<evidence type="ECO:0000256" key="9">
    <source>
        <dbReference type="SAM" id="Phobius"/>
    </source>
</evidence>
<keyword evidence="7 9" id="KW-0472">Membrane</keyword>
<accession>A0A3Q9G075</accession>
<feature type="transmembrane region" description="Helical" evidence="9">
    <location>
        <begin position="161"/>
        <end position="180"/>
    </location>
</feature>
<dbReference type="GO" id="GO:0016763">
    <property type="term" value="F:pentosyltransferase activity"/>
    <property type="evidence" value="ECO:0007669"/>
    <property type="project" value="TreeGrafter"/>
</dbReference>
<keyword evidence="6 9" id="KW-1133">Transmembrane helix</keyword>
<evidence type="ECO:0000256" key="8">
    <source>
        <dbReference type="SAM" id="MobiDB-lite"/>
    </source>
</evidence>